<evidence type="ECO:0000256" key="4">
    <source>
        <dbReference type="ARBA" id="ARBA00022679"/>
    </source>
</evidence>
<evidence type="ECO:0000256" key="7">
    <source>
        <dbReference type="ARBA" id="ARBA00022840"/>
    </source>
</evidence>
<dbReference type="GO" id="GO:0004515">
    <property type="term" value="F:nicotinate-nucleotide adenylyltransferase activity"/>
    <property type="evidence" value="ECO:0007669"/>
    <property type="project" value="UniProtKB-UniRule"/>
</dbReference>
<proteinExistence type="inferred from homology"/>
<dbReference type="PANTHER" id="PTHR39321">
    <property type="entry name" value="NICOTINATE-NUCLEOTIDE ADENYLYLTRANSFERASE-RELATED"/>
    <property type="match status" value="1"/>
</dbReference>
<dbReference type="AlphaFoldDB" id="A0A1I5VW94"/>
<dbReference type="RefSeq" id="WP_092479697.1">
    <property type="nucleotide sequence ID" value="NZ_FOXW01000002.1"/>
</dbReference>
<dbReference type="CDD" id="cd02165">
    <property type="entry name" value="NMNAT"/>
    <property type="match status" value="1"/>
</dbReference>
<dbReference type="InterPro" id="IPR004821">
    <property type="entry name" value="Cyt_trans-like"/>
</dbReference>
<evidence type="ECO:0000256" key="6">
    <source>
        <dbReference type="ARBA" id="ARBA00022741"/>
    </source>
</evidence>
<comment type="similarity">
    <text evidence="10">Belongs to the NadD family.</text>
</comment>
<evidence type="ECO:0000259" key="11">
    <source>
        <dbReference type="Pfam" id="PF01467"/>
    </source>
</evidence>
<dbReference type="UniPathway" id="UPA00253">
    <property type="reaction ID" value="UER00332"/>
</dbReference>
<dbReference type="EC" id="2.7.7.18" evidence="10"/>
<dbReference type="NCBIfam" id="NF000840">
    <property type="entry name" value="PRK00071.1-3"/>
    <property type="match status" value="1"/>
</dbReference>
<dbReference type="OrthoDB" id="5295945at2"/>
<dbReference type="Gene3D" id="3.40.50.620">
    <property type="entry name" value="HUPs"/>
    <property type="match status" value="1"/>
</dbReference>
<keyword evidence="13" id="KW-1185">Reference proteome</keyword>
<dbReference type="InterPro" id="IPR014729">
    <property type="entry name" value="Rossmann-like_a/b/a_fold"/>
</dbReference>
<dbReference type="GO" id="GO:0005524">
    <property type="term" value="F:ATP binding"/>
    <property type="evidence" value="ECO:0007669"/>
    <property type="project" value="UniProtKB-KW"/>
</dbReference>
<protein>
    <recommendedName>
        <fullName evidence="10">Probable nicotinate-nucleotide adenylyltransferase</fullName>
        <ecNumber evidence="10">2.7.7.18</ecNumber>
    </recommendedName>
    <alternativeName>
        <fullName evidence="10">Deamido-NAD(+) diphosphorylase</fullName>
    </alternativeName>
    <alternativeName>
        <fullName evidence="10">Deamido-NAD(+) pyrophosphorylase</fullName>
    </alternativeName>
    <alternativeName>
        <fullName evidence="10">Nicotinate mononucleotide adenylyltransferase</fullName>
        <shortName evidence="10">NaMN adenylyltransferase</shortName>
    </alternativeName>
</protein>
<evidence type="ECO:0000256" key="5">
    <source>
        <dbReference type="ARBA" id="ARBA00022695"/>
    </source>
</evidence>
<feature type="domain" description="Cytidyltransferase-like" evidence="11">
    <location>
        <begin position="29"/>
        <end position="184"/>
    </location>
</feature>
<evidence type="ECO:0000256" key="1">
    <source>
        <dbReference type="ARBA" id="ARBA00002324"/>
    </source>
</evidence>
<comment type="function">
    <text evidence="1 10">Catalyzes the reversible adenylation of nicotinate mononucleotide (NaMN) to nicotinic acid adenine dinucleotide (NaAD).</text>
</comment>
<evidence type="ECO:0000256" key="10">
    <source>
        <dbReference type="HAMAP-Rule" id="MF_00244"/>
    </source>
</evidence>
<dbReference type="NCBIfam" id="TIGR00482">
    <property type="entry name" value="nicotinate (nicotinamide) nucleotide adenylyltransferase"/>
    <property type="match status" value="1"/>
</dbReference>
<dbReference type="GO" id="GO:0009435">
    <property type="term" value="P:NAD+ biosynthetic process"/>
    <property type="evidence" value="ECO:0007669"/>
    <property type="project" value="UniProtKB-UniRule"/>
</dbReference>
<dbReference type="HAMAP" id="MF_00244">
    <property type="entry name" value="NaMN_adenylyltr"/>
    <property type="match status" value="1"/>
</dbReference>
<evidence type="ECO:0000256" key="3">
    <source>
        <dbReference type="ARBA" id="ARBA00022642"/>
    </source>
</evidence>
<dbReference type="EMBL" id="FOXW01000002">
    <property type="protein sequence ID" value="SFQ11720.1"/>
    <property type="molecule type" value="Genomic_DNA"/>
</dbReference>
<gene>
    <name evidence="10" type="primary">nadD</name>
    <name evidence="12" type="ORF">SAMN04488506_0627</name>
</gene>
<organism evidence="12 13">
    <name type="scientific">Desemzia incerta</name>
    <dbReference type="NCBI Taxonomy" id="82801"/>
    <lineage>
        <taxon>Bacteria</taxon>
        <taxon>Bacillati</taxon>
        <taxon>Bacillota</taxon>
        <taxon>Bacilli</taxon>
        <taxon>Lactobacillales</taxon>
        <taxon>Carnobacteriaceae</taxon>
        <taxon>Desemzia</taxon>
    </lineage>
</organism>
<reference evidence="12 13" key="1">
    <citation type="submission" date="2016-10" db="EMBL/GenBank/DDBJ databases">
        <authorList>
            <person name="de Groot N.N."/>
        </authorList>
    </citation>
    <scope>NUCLEOTIDE SEQUENCE [LARGE SCALE GENOMIC DNA]</scope>
    <source>
        <strain evidence="12 13">DSM 20581</strain>
    </source>
</reference>
<dbReference type="Pfam" id="PF01467">
    <property type="entry name" value="CTP_transf_like"/>
    <property type="match status" value="1"/>
</dbReference>
<keyword evidence="8 10" id="KW-0520">NAD</keyword>
<keyword evidence="4 10" id="KW-0808">Transferase</keyword>
<name>A0A1I5VW94_9LACT</name>
<evidence type="ECO:0000256" key="8">
    <source>
        <dbReference type="ARBA" id="ARBA00023027"/>
    </source>
</evidence>
<evidence type="ECO:0000313" key="12">
    <source>
        <dbReference type="EMBL" id="SFQ11720.1"/>
    </source>
</evidence>
<dbReference type="NCBIfam" id="TIGR00125">
    <property type="entry name" value="cyt_tran_rel"/>
    <property type="match status" value="1"/>
</dbReference>
<keyword evidence="6 10" id="KW-0547">Nucleotide-binding</keyword>
<dbReference type="InterPro" id="IPR005248">
    <property type="entry name" value="NadD/NMNAT"/>
</dbReference>
<dbReference type="NCBIfam" id="NF000841">
    <property type="entry name" value="PRK00071.1-4"/>
    <property type="match status" value="1"/>
</dbReference>
<keyword evidence="7 10" id="KW-0067">ATP-binding</keyword>
<keyword evidence="5 10" id="KW-0548">Nucleotidyltransferase</keyword>
<accession>A0A1I5VW94</accession>
<keyword evidence="3 10" id="KW-0662">Pyridine nucleotide biosynthesis</keyword>
<evidence type="ECO:0000313" key="13">
    <source>
        <dbReference type="Proteomes" id="UP000199136"/>
    </source>
</evidence>
<dbReference type="PANTHER" id="PTHR39321:SF3">
    <property type="entry name" value="PHOSPHOPANTETHEINE ADENYLYLTRANSFERASE"/>
    <property type="match status" value="1"/>
</dbReference>
<dbReference type="SUPFAM" id="SSF52374">
    <property type="entry name" value="Nucleotidylyl transferase"/>
    <property type="match status" value="1"/>
</dbReference>
<evidence type="ECO:0000256" key="9">
    <source>
        <dbReference type="ARBA" id="ARBA00048721"/>
    </source>
</evidence>
<dbReference type="STRING" id="82801.SAMN04488506_0627"/>
<dbReference type="Proteomes" id="UP000199136">
    <property type="component" value="Unassembled WGS sequence"/>
</dbReference>
<comment type="catalytic activity">
    <reaction evidence="9 10">
        <text>nicotinate beta-D-ribonucleotide + ATP + H(+) = deamido-NAD(+) + diphosphate</text>
        <dbReference type="Rhea" id="RHEA:22860"/>
        <dbReference type="ChEBI" id="CHEBI:15378"/>
        <dbReference type="ChEBI" id="CHEBI:30616"/>
        <dbReference type="ChEBI" id="CHEBI:33019"/>
        <dbReference type="ChEBI" id="CHEBI:57502"/>
        <dbReference type="ChEBI" id="CHEBI:58437"/>
        <dbReference type="EC" id="2.7.7.18"/>
    </reaction>
</comment>
<comment type="pathway">
    <text evidence="2 10">Cofactor biosynthesis; NAD(+) biosynthesis; deamido-NAD(+) from nicotinate D-ribonucleotide: step 1/1.</text>
</comment>
<evidence type="ECO:0000256" key="2">
    <source>
        <dbReference type="ARBA" id="ARBA00005019"/>
    </source>
</evidence>
<sequence>MRESFFSGKQTQVLSEVLTETETKKRVGILGGTFNPPHLAHLVVADQVCQQLGLDKVYFMPTANPPHVDAKKTIDAKHRVNMVKRAISDNPQFDIETIEVERGGKSYTYDTMLELIQRHPDTEYYFIIGADMVNYLPKWYKIDGLMQLVQFVGVKRPGYVIDTQYPLIWVDVPEIEVSSTSVRKNIARGCTVNYLVPAAVLDYIQQEGLYRDEK</sequence>